<feature type="signal peptide" evidence="2">
    <location>
        <begin position="1"/>
        <end position="23"/>
    </location>
</feature>
<protein>
    <recommendedName>
        <fullName evidence="5">Alginate export domain-containing protein</fullName>
    </recommendedName>
</protein>
<evidence type="ECO:0000313" key="3">
    <source>
        <dbReference type="EMBL" id="ALS98346.1"/>
    </source>
</evidence>
<accession>A0A0U2RM60</accession>
<dbReference type="RefSeq" id="WP_062479324.1">
    <property type="nucleotide sequence ID" value="NZ_CP013650.1"/>
</dbReference>
<proteinExistence type="predicted"/>
<dbReference type="Proteomes" id="UP000068447">
    <property type="component" value="Chromosome"/>
</dbReference>
<gene>
    <name evidence="3" type="ORF">AT746_08825</name>
</gene>
<keyword evidence="2" id="KW-0732">Signal</keyword>
<dbReference type="STRING" id="1526571.AT746_08825"/>
<keyword evidence="1" id="KW-0175">Coiled coil</keyword>
<evidence type="ECO:0000313" key="4">
    <source>
        <dbReference type="Proteomes" id="UP000068447"/>
    </source>
</evidence>
<dbReference type="AlphaFoldDB" id="A0A0U2RM60"/>
<dbReference type="EMBL" id="CP013650">
    <property type="protein sequence ID" value="ALS98346.1"/>
    <property type="molecule type" value="Genomic_DNA"/>
</dbReference>
<name>A0A0U2RM60_9ALTE</name>
<keyword evidence="4" id="KW-1185">Reference proteome</keyword>
<dbReference type="SUPFAM" id="SSF56935">
    <property type="entry name" value="Porins"/>
    <property type="match status" value="1"/>
</dbReference>
<dbReference type="Gene3D" id="2.40.160.10">
    <property type="entry name" value="Porin"/>
    <property type="match status" value="1"/>
</dbReference>
<evidence type="ECO:0008006" key="5">
    <source>
        <dbReference type="Google" id="ProtNLM"/>
    </source>
</evidence>
<evidence type="ECO:0000256" key="2">
    <source>
        <dbReference type="SAM" id="SignalP"/>
    </source>
</evidence>
<dbReference type="InterPro" id="IPR023614">
    <property type="entry name" value="Porin_dom_sf"/>
</dbReference>
<organism evidence="3 4">
    <name type="scientific">Lacimicrobium alkaliphilum</name>
    <dbReference type="NCBI Taxonomy" id="1526571"/>
    <lineage>
        <taxon>Bacteria</taxon>
        <taxon>Pseudomonadati</taxon>
        <taxon>Pseudomonadota</taxon>
        <taxon>Gammaproteobacteria</taxon>
        <taxon>Alteromonadales</taxon>
        <taxon>Alteromonadaceae</taxon>
        <taxon>Lacimicrobium</taxon>
    </lineage>
</organism>
<dbReference type="OrthoDB" id="9767539at2"/>
<dbReference type="KEGG" id="lal:AT746_08825"/>
<evidence type="ECO:0000256" key="1">
    <source>
        <dbReference type="SAM" id="Coils"/>
    </source>
</evidence>
<feature type="coiled-coil region" evidence="1">
    <location>
        <begin position="16"/>
        <end position="43"/>
    </location>
</feature>
<reference evidence="3 4" key="1">
    <citation type="submission" date="2015-12" db="EMBL/GenBank/DDBJ databases">
        <title>Complete genome of Lacimicrobium alkaliphilum KCTC 32984.</title>
        <authorList>
            <person name="Kim S.-G."/>
            <person name="Lee Y.-J."/>
        </authorList>
    </citation>
    <scope>NUCLEOTIDE SEQUENCE [LARGE SCALE GENOMIC DNA]</scope>
    <source>
        <strain evidence="3 4">YelD216</strain>
    </source>
</reference>
<feature type="chain" id="PRO_5006832117" description="Alginate export domain-containing protein" evidence="2">
    <location>
        <begin position="24"/>
        <end position="396"/>
    </location>
</feature>
<sequence length="396" mass="43833">MKNLKLPLAVAASLCLLSAETYAQQAQNAAEALQNAKVDLSLRYRSEWVDQKGIDENALANTLKTRFAYQSGAYQGLKLALEVDNVTSIGGETYNSTVNGNTNRPVVADPTSTEVNLATLSWQYQDINLSAGRHRINHDNQRFVGGVGWRQNEQTFDGYRIQYSSASALKLDYSYITNVNRIFSDKSPAGNLRGKLQLLNGQYQLAEGHQLSGFGYWLDFDQALALSTQTLGLSYRGQLAGLNLHAAYATQQDYADNLKDYSADYYQFELSGKLGQVGYTAGIETLGGDKGGVFITPLATLHKFQGFADKFLNTPAQGIEDIYLGVSSSFNDVTFNLTWHQFNSDRGDMDYGNEWDLSAAYKVNSTVGLLVKYARYQADEFATDTDKLWLMVSAKL</sequence>